<dbReference type="eggNOG" id="COG2165">
    <property type="taxonomic scope" value="Bacteria"/>
</dbReference>
<comment type="caution">
    <text evidence="3">The sequence shown here is derived from an EMBL/GenBank/DDBJ whole genome shotgun (WGS) entry which is preliminary data.</text>
</comment>
<feature type="transmembrane region" description="Helical" evidence="2">
    <location>
        <begin position="25"/>
        <end position="46"/>
    </location>
</feature>
<dbReference type="InterPro" id="IPR045584">
    <property type="entry name" value="Pilin-like"/>
</dbReference>
<organism evidence="3 4">
    <name type="scientific">Pseudescherichia vulneris NBRC 102420</name>
    <dbReference type="NCBI Taxonomy" id="1115515"/>
    <lineage>
        <taxon>Bacteria</taxon>
        <taxon>Pseudomonadati</taxon>
        <taxon>Pseudomonadota</taxon>
        <taxon>Gammaproteobacteria</taxon>
        <taxon>Enterobacterales</taxon>
        <taxon>Enterobacteriaceae</taxon>
        <taxon>Pseudescherichia</taxon>
    </lineage>
</organism>
<dbReference type="InterPro" id="IPR010271">
    <property type="entry name" value="TcpA"/>
</dbReference>
<dbReference type="GO" id="GO:0043230">
    <property type="term" value="C:extracellular organelle"/>
    <property type="evidence" value="ECO:0007669"/>
    <property type="project" value="InterPro"/>
</dbReference>
<dbReference type="Gene3D" id="3.30.1690.10">
    <property type="entry name" value="TcpA-like pilin"/>
    <property type="match status" value="1"/>
</dbReference>
<evidence type="ECO:0000256" key="1">
    <source>
        <dbReference type="ARBA" id="ARBA00004167"/>
    </source>
</evidence>
<evidence type="ECO:0000313" key="4">
    <source>
        <dbReference type="Proteomes" id="UP000029462"/>
    </source>
</evidence>
<evidence type="ECO:0000256" key="2">
    <source>
        <dbReference type="SAM" id="Phobius"/>
    </source>
</evidence>
<keyword evidence="4" id="KW-1185">Reference proteome</keyword>
<dbReference type="Pfam" id="PF07963">
    <property type="entry name" value="N_methyl"/>
    <property type="match status" value="1"/>
</dbReference>
<gene>
    <name evidence="3" type="ORF">EV102420_08_00930</name>
</gene>
<dbReference type="GO" id="GO:0016020">
    <property type="term" value="C:membrane"/>
    <property type="evidence" value="ECO:0007669"/>
    <property type="project" value="UniProtKB-SubCell"/>
</dbReference>
<dbReference type="SUPFAM" id="SSF54523">
    <property type="entry name" value="Pili subunits"/>
    <property type="match status" value="1"/>
</dbReference>
<dbReference type="EMBL" id="BBMZ01000008">
    <property type="protein sequence ID" value="GAL57630.1"/>
    <property type="molecule type" value="Genomic_DNA"/>
</dbReference>
<keyword evidence="2" id="KW-0472">Membrane</keyword>
<comment type="subcellular location">
    <subcellularLocation>
        <location evidence="1">Membrane</location>
        <topology evidence="1">Single-pass membrane protein</topology>
    </subcellularLocation>
</comment>
<dbReference type="NCBIfam" id="TIGR02532">
    <property type="entry name" value="IV_pilin_GFxxxE"/>
    <property type="match status" value="1"/>
</dbReference>
<proteinExistence type="predicted"/>
<dbReference type="InterPro" id="IPR012902">
    <property type="entry name" value="N_methyl_site"/>
</dbReference>
<dbReference type="Pfam" id="PF05946">
    <property type="entry name" value="TcpA"/>
    <property type="match status" value="1"/>
</dbReference>
<dbReference type="OrthoDB" id="6467044at2"/>
<name>A0A090UYB8_PSEVU</name>
<sequence length="233" mass="24609">MERTAFTFKENSAEHVLKKQRGVTLLEIIIVLGIIGVIAAGVVVLAQRAFTAQDISDIQNNTNSIRTSMTEAFKDEGEYPPATTEAVTLTKAEIATSDDLAPIVTLNKLGKVSPSESFNGISGDAFQIGQALVDSESTVHKGFVLLVSGLDQQTCRNLLSQMGNQWDYVGIISAPAGEDESTVLNATELDADKKAGTVLKSLSVAEDITSTDIVDEATCNIGGANNGIVFGSK</sequence>
<protein>
    <submittedName>
        <fullName evidence="3">Putative type IV pilus biogenesis protein</fullName>
    </submittedName>
</protein>
<dbReference type="Proteomes" id="UP000029462">
    <property type="component" value="Unassembled WGS sequence"/>
</dbReference>
<accession>A0A090UYB8</accession>
<dbReference type="AlphaFoldDB" id="A0A090UYB8"/>
<keyword evidence="2" id="KW-1133">Transmembrane helix</keyword>
<keyword evidence="2" id="KW-0812">Transmembrane</keyword>
<dbReference type="STRING" id="1115515.EV102420_08_00930"/>
<dbReference type="RefSeq" id="WP_042390109.1">
    <property type="nucleotide sequence ID" value="NZ_BBMZ01000008.1"/>
</dbReference>
<dbReference type="PROSITE" id="PS00409">
    <property type="entry name" value="PROKAR_NTER_METHYL"/>
    <property type="match status" value="1"/>
</dbReference>
<reference evidence="3 4" key="1">
    <citation type="submission" date="2014-09" db="EMBL/GenBank/DDBJ databases">
        <title>Whole genome shotgun sequence of Escherichia vulneris NBRC 102420.</title>
        <authorList>
            <person name="Yoshida Y."/>
            <person name="Hosoyama A."/>
            <person name="Tsuchikane K."/>
            <person name="Ohji S."/>
            <person name="Ichikawa N."/>
            <person name="Kimura A."/>
            <person name="Yamazoe A."/>
            <person name="Ezaki T."/>
            <person name="Fujita N."/>
        </authorList>
    </citation>
    <scope>NUCLEOTIDE SEQUENCE [LARGE SCALE GENOMIC DNA]</scope>
    <source>
        <strain evidence="3 4">NBRC 102420</strain>
    </source>
</reference>
<evidence type="ECO:0000313" key="3">
    <source>
        <dbReference type="EMBL" id="GAL57630.1"/>
    </source>
</evidence>
<dbReference type="GO" id="GO:0009289">
    <property type="term" value="C:pilus"/>
    <property type="evidence" value="ECO:0007669"/>
    <property type="project" value="InterPro"/>
</dbReference>